<gene>
    <name evidence="1" type="ORF">DICVIV_12717</name>
</gene>
<protein>
    <submittedName>
        <fullName evidence="1">Uncharacterized protein</fullName>
    </submittedName>
</protein>
<dbReference type="AlphaFoldDB" id="A0A0D8XG15"/>
<reference evidence="2" key="2">
    <citation type="journal article" date="2016" name="Sci. Rep.">
        <title>Dictyocaulus viviparus genome, variome and transcriptome elucidate lungworm biology and support future intervention.</title>
        <authorList>
            <person name="McNulty S.N."/>
            <person name="Strube C."/>
            <person name="Rosa B.A."/>
            <person name="Martin J.C."/>
            <person name="Tyagi R."/>
            <person name="Choi Y.J."/>
            <person name="Wang Q."/>
            <person name="Hallsworth Pepin K."/>
            <person name="Zhang X."/>
            <person name="Ozersky P."/>
            <person name="Wilson R.K."/>
            <person name="Sternberg P.W."/>
            <person name="Gasser R.B."/>
            <person name="Mitreva M."/>
        </authorList>
    </citation>
    <scope>NUCLEOTIDE SEQUENCE [LARGE SCALE GENOMIC DNA]</scope>
    <source>
        <strain evidence="2">HannoverDv2000</strain>
    </source>
</reference>
<accession>A0A0D8XG15</accession>
<evidence type="ECO:0000313" key="2">
    <source>
        <dbReference type="Proteomes" id="UP000053766"/>
    </source>
</evidence>
<evidence type="ECO:0000313" key="1">
    <source>
        <dbReference type="EMBL" id="KJH41306.1"/>
    </source>
</evidence>
<dbReference type="Proteomes" id="UP000053766">
    <property type="component" value="Unassembled WGS sequence"/>
</dbReference>
<dbReference type="OrthoDB" id="5873088at2759"/>
<reference evidence="1 2" key="1">
    <citation type="submission" date="2013-11" db="EMBL/GenBank/DDBJ databases">
        <title>Draft genome of the bovine lungworm Dictyocaulus viviparus.</title>
        <authorList>
            <person name="Mitreva M."/>
        </authorList>
    </citation>
    <scope>NUCLEOTIDE SEQUENCE [LARGE SCALE GENOMIC DNA]</scope>
    <source>
        <strain evidence="1 2">HannoverDv2000</strain>
    </source>
</reference>
<name>A0A0D8XG15_DICVI</name>
<dbReference type="EMBL" id="KN716853">
    <property type="protein sequence ID" value="KJH41306.1"/>
    <property type="molecule type" value="Genomic_DNA"/>
</dbReference>
<organism evidence="1 2">
    <name type="scientific">Dictyocaulus viviparus</name>
    <name type="common">Bovine lungworm</name>
    <dbReference type="NCBI Taxonomy" id="29172"/>
    <lineage>
        <taxon>Eukaryota</taxon>
        <taxon>Metazoa</taxon>
        <taxon>Ecdysozoa</taxon>
        <taxon>Nematoda</taxon>
        <taxon>Chromadorea</taxon>
        <taxon>Rhabditida</taxon>
        <taxon>Rhabditina</taxon>
        <taxon>Rhabditomorpha</taxon>
        <taxon>Strongyloidea</taxon>
        <taxon>Metastrongylidae</taxon>
        <taxon>Dictyocaulus</taxon>
    </lineage>
</organism>
<sequence length="379" mass="42960">MDSRLYIKSFYYPFEPETKSRCQGACQVTQGVHENAKQAQRVPLPTLLEQCSTSGPVTRNPLIESTYCEPMNSYTIEYFMQGHPRVGQTKVKDDVANPPISTVPDALDEPFSYKPTSPSQRIYQAHHRIAPEHTKPTIVDASLASGIEQFAATSKSKPLNVNQEMIYETSEYAWQRDDEELLAQYGNFHTQHYVENSAPTISEELEDRTMKQVHPQNTEAMPKYSIEEFSAPWKKTHREADVYSEYLGFPDDLYLAYRSKPTMTYKPAPVLRSKAPPNYEIRAVGSAAFNIVEQPPASAIENDTIGSEQTPEKMPPYRSRFKSQINPEDIPAPEQLPFAQRYTPQYSVIGNAFTPVGHMAISEYQLEDLNDLVSCIDVL</sequence>
<proteinExistence type="predicted"/>
<keyword evidence="2" id="KW-1185">Reference proteome</keyword>